<feature type="region of interest" description="Disordered" evidence="1">
    <location>
        <begin position="169"/>
        <end position="196"/>
    </location>
</feature>
<comment type="caution">
    <text evidence="2">The sequence shown here is derived from an EMBL/GenBank/DDBJ whole genome shotgun (WGS) entry which is preliminary data.</text>
</comment>
<reference evidence="2" key="1">
    <citation type="submission" date="2019-08" db="EMBL/GenBank/DDBJ databases">
        <authorList>
            <person name="Kucharzyk K."/>
            <person name="Murdoch R.W."/>
            <person name="Higgins S."/>
            <person name="Loffler F."/>
        </authorList>
    </citation>
    <scope>NUCLEOTIDE SEQUENCE</scope>
</reference>
<accession>A0A645G8K7</accession>
<dbReference type="AlphaFoldDB" id="A0A645G8K7"/>
<sequence>MDRHVEHRAATGKFRLVEPFGGRPARLRAVVGEAHPDHVGRTDPAFVQCLPGDAHQIVESVRKADRKTLAAAPDRRADRFAFGHGHRDGLFQQHVATGFKRGDGRLGVKFVRRANRYDIEFFPFEHGPEIGILVAEAEFPAHQFQRRRIDIGDGGQLAVRIRRIPRDMAAAGDGPASDDSHAKFFHDSILSPSDDG</sequence>
<protein>
    <submittedName>
        <fullName evidence="2">Uncharacterized protein</fullName>
    </submittedName>
</protein>
<evidence type="ECO:0000256" key="1">
    <source>
        <dbReference type="SAM" id="MobiDB-lite"/>
    </source>
</evidence>
<proteinExistence type="predicted"/>
<organism evidence="2">
    <name type="scientific">bioreactor metagenome</name>
    <dbReference type="NCBI Taxonomy" id="1076179"/>
    <lineage>
        <taxon>unclassified sequences</taxon>
        <taxon>metagenomes</taxon>
        <taxon>ecological metagenomes</taxon>
    </lineage>
</organism>
<name>A0A645G8K7_9ZZZZ</name>
<dbReference type="EMBL" id="VSSQ01070284">
    <property type="protein sequence ID" value="MPN22119.1"/>
    <property type="molecule type" value="Genomic_DNA"/>
</dbReference>
<gene>
    <name evidence="2" type="ORF">SDC9_169502</name>
</gene>
<evidence type="ECO:0000313" key="2">
    <source>
        <dbReference type="EMBL" id="MPN22119.1"/>
    </source>
</evidence>